<dbReference type="SUPFAM" id="SSF69322">
    <property type="entry name" value="Tricorn protease domain 2"/>
    <property type="match status" value="1"/>
</dbReference>
<feature type="region of interest" description="Disordered" evidence="1">
    <location>
        <begin position="831"/>
        <end position="859"/>
    </location>
</feature>
<feature type="region of interest" description="Disordered" evidence="1">
    <location>
        <begin position="503"/>
        <end position="528"/>
    </location>
</feature>
<dbReference type="AlphaFoldDB" id="A0A9P9IDU0"/>
<feature type="region of interest" description="Disordered" evidence="1">
    <location>
        <begin position="638"/>
        <end position="657"/>
    </location>
</feature>
<evidence type="ECO:0000259" key="2">
    <source>
        <dbReference type="Pfam" id="PF23391"/>
    </source>
</evidence>
<feature type="compositionally biased region" description="Low complexity" evidence="1">
    <location>
        <begin position="506"/>
        <end position="523"/>
    </location>
</feature>
<evidence type="ECO:0000256" key="1">
    <source>
        <dbReference type="SAM" id="MobiDB-lite"/>
    </source>
</evidence>
<dbReference type="InterPro" id="IPR055526">
    <property type="entry name" value="DUF7100"/>
</dbReference>
<feature type="domain" description="DUF7100" evidence="2">
    <location>
        <begin position="7"/>
        <end position="256"/>
    </location>
</feature>
<evidence type="ECO:0000313" key="4">
    <source>
        <dbReference type="Proteomes" id="UP000700596"/>
    </source>
</evidence>
<name>A0A9P9IDU0_9PLEO</name>
<dbReference type="OrthoDB" id="5411560at2759"/>
<dbReference type="Pfam" id="PF23391">
    <property type="entry name" value="DUF7100"/>
    <property type="match status" value="1"/>
</dbReference>
<sequence>MSAQHKNLAEVWHLLQGRQDISNILRDIVGQLSLDLTSREDDSRIIEDATRRIIWIKTIFDLQRTYLNGNAKGLVGCPPYVLPYLLPAELLFSTILYLVNVKTKLFPSQAVVTRDFRRPRHILAQSLLSGLRLLLLRKELLAAHDKRRLQASINAAWQHDRLQGIEGFIVSEIFAGALDLMNEPTLESPYAQEWGNAKLPTWEEGLYPLSLRPETFVTALIHGTMEEDWVDAYWVLYDCLWAVESAIVQRLVDLIRRFNVVNHARVVIDADETLQHLCQAKTSLIISIFHRIPGPMTPAPALLDSLAITLLEWDEALDSFLSRQDSLIQQTSTVRPIVSRNHRKNVLEIAPYLEDATTSFTDWLSRNNFSQANTNIPRSEISSSDLQEEVQSWLCRMSPNETDSQGMSILPVYIVDCPKLHVLPKRLLEYKLRWCDKWAYESLQENSPTVQWKDGVQCPSCASMENIKFARLIEPFQRFLVTKESNNHESYSLRRFSVNDTGSYDATSNSATSRSTSEENASALSLHTQPTVLSIPSHTISVSRESEIFPQVSVKPPDYSQSPISPTCVSPISPRTHFHRPSPHSDHPISPISESLNIPIPLASRLSIDLPIPVDAQLFAETLPESLPEILSVSAPSDTSSIRLDTPSTDSMWSGASMTKTKTASRTVRIANSIRRKPTCKEKDQFPLPKDPCFAFSTSGHTLLLWGRGADSLIRFEIPSNDTSSIQGCRYETSNIEAVAAGNHRCAIISAGPQQKHKLVVYSGLNTTPEHEAEIDFTGRAGDICLAVSRNDKYIATSMNDHIQIFTLENGLKTVPFHNQIQVFELRGGNPHRRTLQMGRTTSDESMTETHGKGEPGWFDVHSRALSQTEAAEEQRRQTAIVSRKLSFSTDSNQLVVATQLGDHCVYVDVYDCSRAPVSNLSEHSRSFKMPPWTLNDGDLTSVFYDSNRKSAIVTAFLGKEYPLLVPFPGYGTLQNETYSTKIVDAAQSPSGTTFIVANSMTEIIQFEYNAKGALSPRKLKKSTGKISNGAFKPGAMAMAMPLENILQCFWLKEGKCMLRRINIGSTETFQDYDIRPQYDRLMSMRKNPVIARAPSLSIPELDDGT</sequence>
<dbReference type="Proteomes" id="UP000700596">
    <property type="component" value="Unassembled WGS sequence"/>
</dbReference>
<keyword evidence="4" id="KW-1185">Reference proteome</keyword>
<accession>A0A9P9IDU0</accession>
<organism evidence="3 4">
    <name type="scientific">Dendryphion nanum</name>
    <dbReference type="NCBI Taxonomy" id="256645"/>
    <lineage>
        <taxon>Eukaryota</taxon>
        <taxon>Fungi</taxon>
        <taxon>Dikarya</taxon>
        <taxon>Ascomycota</taxon>
        <taxon>Pezizomycotina</taxon>
        <taxon>Dothideomycetes</taxon>
        <taxon>Pleosporomycetidae</taxon>
        <taxon>Pleosporales</taxon>
        <taxon>Torulaceae</taxon>
        <taxon>Dendryphion</taxon>
    </lineage>
</organism>
<comment type="caution">
    <text evidence="3">The sequence shown here is derived from an EMBL/GenBank/DDBJ whole genome shotgun (WGS) entry which is preliminary data.</text>
</comment>
<protein>
    <recommendedName>
        <fullName evidence="2">DUF7100 domain-containing protein</fullName>
    </recommendedName>
</protein>
<gene>
    <name evidence="3" type="ORF">B0J11DRAFT_98340</name>
</gene>
<proteinExistence type="predicted"/>
<dbReference type="EMBL" id="JAGMWT010000013">
    <property type="protein sequence ID" value="KAH7118008.1"/>
    <property type="molecule type" value="Genomic_DNA"/>
</dbReference>
<evidence type="ECO:0000313" key="3">
    <source>
        <dbReference type="EMBL" id="KAH7118008.1"/>
    </source>
</evidence>
<reference evidence="3" key="1">
    <citation type="journal article" date="2021" name="Nat. Commun.">
        <title>Genetic determinants of endophytism in the Arabidopsis root mycobiome.</title>
        <authorList>
            <person name="Mesny F."/>
            <person name="Miyauchi S."/>
            <person name="Thiergart T."/>
            <person name="Pickel B."/>
            <person name="Atanasova L."/>
            <person name="Karlsson M."/>
            <person name="Huettel B."/>
            <person name="Barry K.W."/>
            <person name="Haridas S."/>
            <person name="Chen C."/>
            <person name="Bauer D."/>
            <person name="Andreopoulos W."/>
            <person name="Pangilinan J."/>
            <person name="LaButti K."/>
            <person name="Riley R."/>
            <person name="Lipzen A."/>
            <person name="Clum A."/>
            <person name="Drula E."/>
            <person name="Henrissat B."/>
            <person name="Kohler A."/>
            <person name="Grigoriev I.V."/>
            <person name="Martin F.M."/>
            <person name="Hacquard S."/>
        </authorList>
    </citation>
    <scope>NUCLEOTIDE SEQUENCE</scope>
    <source>
        <strain evidence="3">MPI-CAGE-CH-0243</strain>
    </source>
</reference>